<dbReference type="EMBL" id="LLXI01008997">
    <property type="protein sequence ID" value="PKY63103.1"/>
    <property type="molecule type" value="Genomic_DNA"/>
</dbReference>
<accession>A0A2I1HW87</accession>
<evidence type="ECO:0000313" key="2">
    <source>
        <dbReference type="Proteomes" id="UP000234323"/>
    </source>
</evidence>
<gene>
    <name evidence="1" type="ORF">RhiirA4_432950</name>
</gene>
<proteinExistence type="predicted"/>
<keyword evidence="2" id="KW-1185">Reference proteome</keyword>
<dbReference type="AlphaFoldDB" id="A0A2I1HW87"/>
<sequence>MTLLKRPNVKANNPKMGDSFNPSKPTTWISYVDANNLYGWTMSQYLPIGGYKWEVPDISTGSAGEQVIKAKDWWTREVHDDTYQLLDQGVTDLDCMSGDAELH</sequence>
<evidence type="ECO:0000313" key="1">
    <source>
        <dbReference type="EMBL" id="PKY63103.1"/>
    </source>
</evidence>
<name>A0A2I1HW87_9GLOM</name>
<organism evidence="1 2">
    <name type="scientific">Rhizophagus irregularis</name>
    <dbReference type="NCBI Taxonomy" id="588596"/>
    <lineage>
        <taxon>Eukaryota</taxon>
        <taxon>Fungi</taxon>
        <taxon>Fungi incertae sedis</taxon>
        <taxon>Mucoromycota</taxon>
        <taxon>Glomeromycotina</taxon>
        <taxon>Glomeromycetes</taxon>
        <taxon>Glomerales</taxon>
        <taxon>Glomeraceae</taxon>
        <taxon>Rhizophagus</taxon>
    </lineage>
</organism>
<comment type="caution">
    <text evidence="1">The sequence shown here is derived from an EMBL/GenBank/DDBJ whole genome shotgun (WGS) entry which is preliminary data.</text>
</comment>
<protein>
    <recommendedName>
        <fullName evidence="3">DNA-directed DNA polymerase</fullName>
    </recommendedName>
</protein>
<dbReference type="Proteomes" id="UP000234323">
    <property type="component" value="Unassembled WGS sequence"/>
</dbReference>
<reference evidence="1 2" key="1">
    <citation type="submission" date="2015-10" db="EMBL/GenBank/DDBJ databases">
        <title>Genome analyses suggest a sexual origin of heterokaryosis in a supposedly ancient asexual fungus.</title>
        <authorList>
            <person name="Ropars J."/>
            <person name="Sedzielewska K."/>
            <person name="Noel J."/>
            <person name="Charron P."/>
            <person name="Farinelli L."/>
            <person name="Marton T."/>
            <person name="Kruger M."/>
            <person name="Pelin A."/>
            <person name="Brachmann A."/>
            <person name="Corradi N."/>
        </authorList>
    </citation>
    <scope>NUCLEOTIDE SEQUENCE [LARGE SCALE GENOMIC DNA]</scope>
    <source>
        <strain evidence="1 2">A4</strain>
    </source>
</reference>
<evidence type="ECO:0008006" key="3">
    <source>
        <dbReference type="Google" id="ProtNLM"/>
    </source>
</evidence>